<dbReference type="OrthoDB" id="69432at2"/>
<accession>A0A245ZDJ0</accession>
<protein>
    <recommendedName>
        <fullName evidence="3">TraB family protein</fullName>
    </recommendedName>
</protein>
<dbReference type="EMBL" id="NBBI01000010">
    <property type="protein sequence ID" value="OWK27759.1"/>
    <property type="molecule type" value="Genomic_DNA"/>
</dbReference>
<dbReference type="AlphaFoldDB" id="A0A245ZDJ0"/>
<sequence length="269" mass="29029">MKVFHSIVGIAALTLTSPLPAKQRSEAPPPTQVMIVGTMHFANPGLDYRNLAVDDVLAPKRQREITAIVRALSRFSPTAVGVEWREDAASTAYAKYKEGALPASRDETVQLGFALAKSAKLDAVHGLDIPASLPFEPAVAFAQSHGKQPIIDRITTVSDQNVAAQERALRTEGIAATLQLLNDPVSADGTHGLYRELLKLGSGDEQPGLEVTATWYRRNLGICAKLLQATKPGDRMVVFIGAGHLTLLQQCVRETPGYSLVDARAYIPR</sequence>
<evidence type="ECO:0008006" key="3">
    <source>
        <dbReference type="Google" id="ProtNLM"/>
    </source>
</evidence>
<comment type="caution">
    <text evidence="1">The sequence shown here is derived from an EMBL/GenBank/DDBJ whole genome shotgun (WGS) entry which is preliminary data.</text>
</comment>
<organism evidence="1 2">
    <name type="scientific">Sphingomonas dokdonensis</name>
    <dbReference type="NCBI Taxonomy" id="344880"/>
    <lineage>
        <taxon>Bacteria</taxon>
        <taxon>Pseudomonadati</taxon>
        <taxon>Pseudomonadota</taxon>
        <taxon>Alphaproteobacteria</taxon>
        <taxon>Sphingomonadales</taxon>
        <taxon>Sphingomonadaceae</taxon>
        <taxon>Sphingomonas</taxon>
    </lineage>
</organism>
<keyword evidence="2" id="KW-1185">Reference proteome</keyword>
<dbReference type="RefSeq" id="WP_088368440.1">
    <property type="nucleotide sequence ID" value="NZ_NBBI01000010.1"/>
</dbReference>
<dbReference type="Pfam" id="PF18950">
    <property type="entry name" value="DUF5694"/>
    <property type="match status" value="1"/>
</dbReference>
<evidence type="ECO:0000313" key="1">
    <source>
        <dbReference type="EMBL" id="OWK27759.1"/>
    </source>
</evidence>
<reference evidence="1 2" key="1">
    <citation type="submission" date="2017-03" db="EMBL/GenBank/DDBJ databases">
        <title>Genome sequence of Sphingomonas dokdonensis DSM 21029.</title>
        <authorList>
            <person name="Poehlein A."/>
            <person name="Wuebbeler J.H."/>
            <person name="Steinbuechel A."/>
            <person name="Daniel R."/>
        </authorList>
    </citation>
    <scope>NUCLEOTIDE SEQUENCE [LARGE SCALE GENOMIC DNA]</scope>
    <source>
        <strain evidence="1 2">DSM 21029</strain>
    </source>
</reference>
<gene>
    <name evidence="1" type="ORF">SPDO_31230</name>
</gene>
<name>A0A245ZDJ0_9SPHN</name>
<dbReference type="Proteomes" id="UP000197290">
    <property type="component" value="Unassembled WGS sequence"/>
</dbReference>
<dbReference type="InterPro" id="IPR043749">
    <property type="entry name" value="DUF5694"/>
</dbReference>
<evidence type="ECO:0000313" key="2">
    <source>
        <dbReference type="Proteomes" id="UP000197290"/>
    </source>
</evidence>
<proteinExistence type="predicted"/>